<dbReference type="AlphaFoldDB" id="A0A6B3S052"/>
<sequence>MNRPLSLEGTQVWDLAQRLGGQLRILPGAVIGWDMGAALSLGRALGVPPLAMAEFLPPIEAVMVRKTNETLAAERG</sequence>
<proteinExistence type="predicted"/>
<organism evidence="1 2">
    <name type="scientific">Pseudotabrizicola algicola</name>
    <dbReference type="NCBI Taxonomy" id="2709381"/>
    <lineage>
        <taxon>Bacteria</taxon>
        <taxon>Pseudomonadati</taxon>
        <taxon>Pseudomonadota</taxon>
        <taxon>Alphaproteobacteria</taxon>
        <taxon>Rhodobacterales</taxon>
        <taxon>Paracoccaceae</taxon>
        <taxon>Pseudotabrizicola</taxon>
    </lineage>
</organism>
<dbReference type="Pfam" id="PF24752">
    <property type="entry name" value="DUF7697"/>
    <property type="match status" value="1"/>
</dbReference>
<dbReference type="InterPro" id="IPR056114">
    <property type="entry name" value="DUF7697"/>
</dbReference>
<comment type="caution">
    <text evidence="1">The sequence shown here is derived from an EMBL/GenBank/DDBJ whole genome shotgun (WGS) entry which is preliminary data.</text>
</comment>
<dbReference type="Proteomes" id="UP000481421">
    <property type="component" value="Unassembled WGS sequence"/>
</dbReference>
<reference evidence="1 2" key="1">
    <citation type="submission" date="2020-02" db="EMBL/GenBank/DDBJ databases">
        <title>Rhodobacter algicola sp. nov., isolated from microalga culture.</title>
        <authorList>
            <person name="Park C.-Y."/>
        </authorList>
    </citation>
    <scope>NUCLEOTIDE SEQUENCE [LARGE SCALE GENOMIC DNA]</scope>
    <source>
        <strain evidence="1 2">ETT8</strain>
    </source>
</reference>
<evidence type="ECO:0000313" key="2">
    <source>
        <dbReference type="Proteomes" id="UP000481421"/>
    </source>
</evidence>
<gene>
    <name evidence="1" type="ORF">G3572_21170</name>
</gene>
<dbReference type="EMBL" id="JAAIKE010000016">
    <property type="protein sequence ID" value="NEX48709.1"/>
    <property type="molecule type" value="Genomic_DNA"/>
</dbReference>
<accession>A0A6B3S052</accession>
<keyword evidence="2" id="KW-1185">Reference proteome</keyword>
<name>A0A6B3S052_9RHOB</name>
<evidence type="ECO:0000313" key="1">
    <source>
        <dbReference type="EMBL" id="NEX48709.1"/>
    </source>
</evidence>
<protein>
    <submittedName>
        <fullName evidence="1">Uncharacterized protein</fullName>
    </submittedName>
</protein>